<gene>
    <name evidence="3" type="ORF">SAMN05660976_01942</name>
</gene>
<dbReference type="Proteomes" id="UP000198953">
    <property type="component" value="Unassembled WGS sequence"/>
</dbReference>
<dbReference type="Pfam" id="PF06197">
    <property type="entry name" value="DUF998"/>
    <property type="match status" value="1"/>
</dbReference>
<dbReference type="EMBL" id="FOBF01000004">
    <property type="protein sequence ID" value="SEL19557.1"/>
    <property type="molecule type" value="Genomic_DNA"/>
</dbReference>
<proteinExistence type="predicted"/>
<dbReference type="PANTHER" id="PTHR43689:SF8">
    <property type="entry name" value="ALPHA_BETA-HYDROLASES SUPERFAMILY PROTEIN"/>
    <property type="match status" value="1"/>
</dbReference>
<feature type="transmembrane region" description="Helical" evidence="1">
    <location>
        <begin position="117"/>
        <end position="140"/>
    </location>
</feature>
<evidence type="ECO:0000259" key="2">
    <source>
        <dbReference type="Pfam" id="PF12697"/>
    </source>
</evidence>
<dbReference type="Gene3D" id="3.40.50.1820">
    <property type="entry name" value="alpha/beta hydrolase"/>
    <property type="match status" value="1"/>
</dbReference>
<name>A0A1H7N9G5_9ACTN</name>
<dbReference type="PANTHER" id="PTHR43689">
    <property type="entry name" value="HYDROLASE"/>
    <property type="match status" value="1"/>
</dbReference>
<dbReference type="AlphaFoldDB" id="A0A1H7N9G5"/>
<keyword evidence="4" id="KW-1185">Reference proteome</keyword>
<dbReference type="GO" id="GO:0016787">
    <property type="term" value="F:hydrolase activity"/>
    <property type="evidence" value="ECO:0007669"/>
    <property type="project" value="UniProtKB-KW"/>
</dbReference>
<dbReference type="SUPFAM" id="SSF53474">
    <property type="entry name" value="alpha/beta-Hydrolases"/>
    <property type="match status" value="1"/>
</dbReference>
<evidence type="ECO:0000313" key="4">
    <source>
        <dbReference type="Proteomes" id="UP000198953"/>
    </source>
</evidence>
<evidence type="ECO:0000256" key="1">
    <source>
        <dbReference type="SAM" id="Phobius"/>
    </source>
</evidence>
<feature type="transmembrane region" description="Helical" evidence="1">
    <location>
        <begin position="75"/>
        <end position="96"/>
    </location>
</feature>
<sequence>MVVAAACAFIVAAVLYSAWVTGQFTTPAVDRTEGYVGELAALDQPWTRLFRVSDVGAGLACLLGVALTPVQRREWPGWLALAAFGLLTAATGVFPLDCAALSDPACGRHALSLPHRAHTVTAALAAVSAPAAMALLGASWRARLSWLLSGMTTGAVAVTAAAVVLGHLAGVAHRVQLALVAAWLVYAAMRLLVAAPVPPTVSPTMPPPVPPPVPPTMPGEGGTPHVVAQGDGPAVILAPGTGRSWFHWEPVAGALAGARRVVRFDRPGLGLSPPSPLPPTLYAEAARLAALAPAHPERVTVVAHRDACWHAEAFARLHPLRVERLVLVDPPCPKRRGRAAPADPVVRWLPALGGAWGAAALARVAGPAVNRLLSGLPDPCGVYRRGRVLAAAAGERLSRGRMASDLLAVRSGMPFPRVPVTVLGPRRGAGCARAVASELGGVLVRLPGPRRRILADHAGSVAAAAEGA</sequence>
<feature type="domain" description="AB hydrolase-1" evidence="2">
    <location>
        <begin position="235"/>
        <end position="424"/>
    </location>
</feature>
<accession>A0A1H7N9G5</accession>
<reference evidence="3 4" key="1">
    <citation type="submission" date="2016-10" db="EMBL/GenBank/DDBJ databases">
        <authorList>
            <person name="de Groot N.N."/>
        </authorList>
    </citation>
    <scope>NUCLEOTIDE SEQUENCE [LARGE SCALE GENOMIC DNA]</scope>
    <source>
        <strain evidence="3 4">DSM 43357</strain>
    </source>
</reference>
<dbReference type="InterPro" id="IPR000073">
    <property type="entry name" value="AB_hydrolase_1"/>
</dbReference>
<organism evidence="3 4">
    <name type="scientific">Nonomuraea pusilla</name>
    <dbReference type="NCBI Taxonomy" id="46177"/>
    <lineage>
        <taxon>Bacteria</taxon>
        <taxon>Bacillati</taxon>
        <taxon>Actinomycetota</taxon>
        <taxon>Actinomycetes</taxon>
        <taxon>Streptosporangiales</taxon>
        <taxon>Streptosporangiaceae</taxon>
        <taxon>Nonomuraea</taxon>
    </lineage>
</organism>
<keyword evidence="1" id="KW-1133">Transmembrane helix</keyword>
<dbReference type="InterPro" id="IPR009339">
    <property type="entry name" value="DUF998"/>
</dbReference>
<dbReference type="STRING" id="46177.SAMN05660976_01942"/>
<keyword evidence="1" id="KW-0812">Transmembrane</keyword>
<evidence type="ECO:0000313" key="3">
    <source>
        <dbReference type="EMBL" id="SEL19557.1"/>
    </source>
</evidence>
<feature type="transmembrane region" description="Helical" evidence="1">
    <location>
        <begin position="146"/>
        <end position="165"/>
    </location>
</feature>
<dbReference type="InterPro" id="IPR029058">
    <property type="entry name" value="AB_hydrolase_fold"/>
</dbReference>
<keyword evidence="3" id="KW-0378">Hydrolase</keyword>
<protein>
    <submittedName>
        <fullName evidence="3">Alpha/beta hydrolase family protein</fullName>
    </submittedName>
</protein>
<keyword evidence="1" id="KW-0472">Membrane</keyword>
<dbReference type="Pfam" id="PF12697">
    <property type="entry name" value="Abhydrolase_6"/>
    <property type="match status" value="1"/>
</dbReference>